<comment type="caution">
    <text evidence="2">The sequence shown here is derived from an EMBL/GenBank/DDBJ whole genome shotgun (WGS) entry which is preliminary data.</text>
</comment>
<feature type="region of interest" description="Disordered" evidence="1">
    <location>
        <begin position="1"/>
        <end position="42"/>
    </location>
</feature>
<dbReference type="RefSeq" id="WP_380753025.1">
    <property type="nucleotide sequence ID" value="NZ_JBHSRF010000018.1"/>
</dbReference>
<name>A0ABW1NJA4_9ACTN</name>
<accession>A0ABW1NJA4</accession>
<protein>
    <submittedName>
        <fullName evidence="2">Uncharacterized protein</fullName>
    </submittedName>
</protein>
<dbReference type="Proteomes" id="UP001596137">
    <property type="component" value="Unassembled WGS sequence"/>
</dbReference>
<keyword evidence="3" id="KW-1185">Reference proteome</keyword>
<sequence length="42" mass="4038">MSALPSSRAVRLADSAVRATQGAGRTPAAAGRAGSGGNTPWG</sequence>
<evidence type="ECO:0000313" key="3">
    <source>
        <dbReference type="Proteomes" id="UP001596137"/>
    </source>
</evidence>
<gene>
    <name evidence="2" type="ORF">ACFP1K_15700</name>
</gene>
<feature type="compositionally biased region" description="Low complexity" evidence="1">
    <location>
        <begin position="18"/>
        <end position="32"/>
    </location>
</feature>
<proteinExistence type="predicted"/>
<reference evidence="3" key="1">
    <citation type="journal article" date="2019" name="Int. J. Syst. Evol. Microbiol.">
        <title>The Global Catalogue of Microorganisms (GCM) 10K type strain sequencing project: providing services to taxonomists for standard genome sequencing and annotation.</title>
        <authorList>
            <consortium name="The Broad Institute Genomics Platform"/>
            <consortium name="The Broad Institute Genome Sequencing Center for Infectious Disease"/>
            <person name="Wu L."/>
            <person name="Ma J."/>
        </authorList>
    </citation>
    <scope>NUCLEOTIDE SEQUENCE [LARGE SCALE GENOMIC DNA]</scope>
    <source>
        <strain evidence="3">JCM 30346</strain>
    </source>
</reference>
<organism evidence="2 3">
    <name type="scientific">Sphaerisporangium aureirubrum</name>
    <dbReference type="NCBI Taxonomy" id="1544736"/>
    <lineage>
        <taxon>Bacteria</taxon>
        <taxon>Bacillati</taxon>
        <taxon>Actinomycetota</taxon>
        <taxon>Actinomycetes</taxon>
        <taxon>Streptosporangiales</taxon>
        <taxon>Streptosporangiaceae</taxon>
        <taxon>Sphaerisporangium</taxon>
    </lineage>
</organism>
<evidence type="ECO:0000256" key="1">
    <source>
        <dbReference type="SAM" id="MobiDB-lite"/>
    </source>
</evidence>
<feature type="compositionally biased region" description="Gly residues" evidence="1">
    <location>
        <begin position="33"/>
        <end position="42"/>
    </location>
</feature>
<dbReference type="EMBL" id="JBHSRF010000018">
    <property type="protein sequence ID" value="MFC6082612.1"/>
    <property type="molecule type" value="Genomic_DNA"/>
</dbReference>
<evidence type="ECO:0000313" key="2">
    <source>
        <dbReference type="EMBL" id="MFC6082612.1"/>
    </source>
</evidence>